<dbReference type="EMBL" id="JXTC01000014">
    <property type="protein sequence ID" value="POO00271.1"/>
    <property type="molecule type" value="Genomic_DNA"/>
</dbReference>
<keyword evidence="2" id="KW-1185">Reference proteome</keyword>
<gene>
    <name evidence="1" type="ORF">TorRG33x02_040490</name>
</gene>
<reference evidence="2" key="1">
    <citation type="submission" date="2016-06" db="EMBL/GenBank/DDBJ databases">
        <title>Parallel loss of symbiosis genes in relatives of nitrogen-fixing non-legume Parasponia.</title>
        <authorList>
            <person name="Van Velzen R."/>
            <person name="Holmer R."/>
            <person name="Bu F."/>
            <person name="Rutten L."/>
            <person name="Van Zeijl A."/>
            <person name="Liu W."/>
            <person name="Santuari L."/>
            <person name="Cao Q."/>
            <person name="Sharma T."/>
            <person name="Shen D."/>
            <person name="Roswanjaya Y."/>
            <person name="Wardhani T."/>
            <person name="Kalhor M.S."/>
            <person name="Jansen J."/>
            <person name="Van den Hoogen J."/>
            <person name="Gungor B."/>
            <person name="Hartog M."/>
            <person name="Hontelez J."/>
            <person name="Verver J."/>
            <person name="Yang W.-C."/>
            <person name="Schijlen E."/>
            <person name="Repin R."/>
            <person name="Schilthuizen M."/>
            <person name="Schranz E."/>
            <person name="Heidstra R."/>
            <person name="Miyata K."/>
            <person name="Fedorova E."/>
            <person name="Kohlen W."/>
            <person name="Bisseling T."/>
            <person name="Smit S."/>
            <person name="Geurts R."/>
        </authorList>
    </citation>
    <scope>NUCLEOTIDE SEQUENCE [LARGE SCALE GENOMIC DNA]</scope>
    <source>
        <strain evidence="2">cv. RG33-2</strain>
    </source>
</reference>
<proteinExistence type="predicted"/>
<evidence type="ECO:0000313" key="1">
    <source>
        <dbReference type="EMBL" id="POO00271.1"/>
    </source>
</evidence>
<dbReference type="Proteomes" id="UP000237000">
    <property type="component" value="Unassembled WGS sequence"/>
</dbReference>
<organism evidence="1 2">
    <name type="scientific">Trema orientale</name>
    <name type="common">Charcoal tree</name>
    <name type="synonym">Celtis orientalis</name>
    <dbReference type="NCBI Taxonomy" id="63057"/>
    <lineage>
        <taxon>Eukaryota</taxon>
        <taxon>Viridiplantae</taxon>
        <taxon>Streptophyta</taxon>
        <taxon>Embryophyta</taxon>
        <taxon>Tracheophyta</taxon>
        <taxon>Spermatophyta</taxon>
        <taxon>Magnoliopsida</taxon>
        <taxon>eudicotyledons</taxon>
        <taxon>Gunneridae</taxon>
        <taxon>Pentapetalae</taxon>
        <taxon>rosids</taxon>
        <taxon>fabids</taxon>
        <taxon>Rosales</taxon>
        <taxon>Cannabaceae</taxon>
        <taxon>Trema</taxon>
    </lineage>
</organism>
<sequence length="119" mass="13395">MFFFGKGHCRPTNKLCWAILTKREQRWKCKKEKKNGKIKCIKGNIMFTNKSSCDLKNSVSDAAGSQSTSCSSAISFRSFSFLSGEGARTDSSSINCRYSQKCHKEKIAQRKGAIILRIK</sequence>
<evidence type="ECO:0000313" key="2">
    <source>
        <dbReference type="Proteomes" id="UP000237000"/>
    </source>
</evidence>
<dbReference type="OrthoDB" id="10402392at2759"/>
<name>A0A2P5FR79_TREOI</name>
<comment type="caution">
    <text evidence="1">The sequence shown here is derived from an EMBL/GenBank/DDBJ whole genome shotgun (WGS) entry which is preliminary data.</text>
</comment>
<protein>
    <submittedName>
        <fullName evidence="1">Uncharacterized protein</fullName>
    </submittedName>
</protein>
<accession>A0A2P5FR79</accession>
<dbReference type="InParanoid" id="A0A2P5FR79"/>
<dbReference type="AlphaFoldDB" id="A0A2P5FR79"/>